<dbReference type="AlphaFoldDB" id="A0A9D4E5C2"/>
<name>A0A9D4E5C2_DREPO</name>
<comment type="caution">
    <text evidence="1">The sequence shown here is derived from an EMBL/GenBank/DDBJ whole genome shotgun (WGS) entry which is preliminary data.</text>
</comment>
<organism evidence="1 2">
    <name type="scientific">Dreissena polymorpha</name>
    <name type="common">Zebra mussel</name>
    <name type="synonym">Mytilus polymorpha</name>
    <dbReference type="NCBI Taxonomy" id="45954"/>
    <lineage>
        <taxon>Eukaryota</taxon>
        <taxon>Metazoa</taxon>
        <taxon>Spiralia</taxon>
        <taxon>Lophotrochozoa</taxon>
        <taxon>Mollusca</taxon>
        <taxon>Bivalvia</taxon>
        <taxon>Autobranchia</taxon>
        <taxon>Heteroconchia</taxon>
        <taxon>Euheterodonta</taxon>
        <taxon>Imparidentia</taxon>
        <taxon>Neoheterodontei</taxon>
        <taxon>Myida</taxon>
        <taxon>Dreissenoidea</taxon>
        <taxon>Dreissenidae</taxon>
        <taxon>Dreissena</taxon>
    </lineage>
</organism>
<reference evidence="1" key="2">
    <citation type="submission" date="2020-11" db="EMBL/GenBank/DDBJ databases">
        <authorList>
            <person name="McCartney M.A."/>
            <person name="Auch B."/>
            <person name="Kono T."/>
            <person name="Mallez S."/>
            <person name="Becker A."/>
            <person name="Gohl D.M."/>
            <person name="Silverstein K.A.T."/>
            <person name="Koren S."/>
            <person name="Bechman K.B."/>
            <person name="Herman A."/>
            <person name="Abrahante J.E."/>
            <person name="Garbe J."/>
        </authorList>
    </citation>
    <scope>NUCLEOTIDE SEQUENCE</scope>
    <source>
        <strain evidence="1">Duluth1</strain>
        <tissue evidence="1">Whole animal</tissue>
    </source>
</reference>
<dbReference type="InterPro" id="IPR036179">
    <property type="entry name" value="Ig-like_dom_sf"/>
</dbReference>
<dbReference type="Proteomes" id="UP000828390">
    <property type="component" value="Unassembled WGS sequence"/>
</dbReference>
<dbReference type="EMBL" id="JAIWYP010000009">
    <property type="protein sequence ID" value="KAH3774159.1"/>
    <property type="molecule type" value="Genomic_DNA"/>
</dbReference>
<evidence type="ECO:0000313" key="2">
    <source>
        <dbReference type="Proteomes" id="UP000828390"/>
    </source>
</evidence>
<dbReference type="SUPFAM" id="SSF48726">
    <property type="entry name" value="Immunoglobulin"/>
    <property type="match status" value="1"/>
</dbReference>
<proteinExistence type="predicted"/>
<sequence length="50" mass="5594">MVSSLTVINVQQCDYGSYRVVVSNAIGTAWIENYNVLHQGNQDSSRCLPY</sequence>
<evidence type="ECO:0000313" key="1">
    <source>
        <dbReference type="EMBL" id="KAH3774159.1"/>
    </source>
</evidence>
<protein>
    <submittedName>
        <fullName evidence="1">Uncharacterized protein</fullName>
    </submittedName>
</protein>
<reference evidence="1" key="1">
    <citation type="journal article" date="2019" name="bioRxiv">
        <title>The Genome of the Zebra Mussel, Dreissena polymorpha: A Resource for Invasive Species Research.</title>
        <authorList>
            <person name="McCartney M.A."/>
            <person name="Auch B."/>
            <person name="Kono T."/>
            <person name="Mallez S."/>
            <person name="Zhang Y."/>
            <person name="Obille A."/>
            <person name="Becker A."/>
            <person name="Abrahante J.E."/>
            <person name="Garbe J."/>
            <person name="Badalamenti J.P."/>
            <person name="Herman A."/>
            <person name="Mangelson H."/>
            <person name="Liachko I."/>
            <person name="Sullivan S."/>
            <person name="Sone E.D."/>
            <person name="Koren S."/>
            <person name="Silverstein K.A.T."/>
            <person name="Beckman K.B."/>
            <person name="Gohl D.M."/>
        </authorList>
    </citation>
    <scope>NUCLEOTIDE SEQUENCE</scope>
    <source>
        <strain evidence="1">Duluth1</strain>
        <tissue evidence="1">Whole animal</tissue>
    </source>
</reference>
<accession>A0A9D4E5C2</accession>
<keyword evidence="2" id="KW-1185">Reference proteome</keyword>
<gene>
    <name evidence="1" type="ORF">DPMN_175533</name>
</gene>